<dbReference type="GO" id="GO:0008168">
    <property type="term" value="F:methyltransferase activity"/>
    <property type="evidence" value="ECO:0007669"/>
    <property type="project" value="UniProtKB-KW"/>
</dbReference>
<gene>
    <name evidence="8" type="ORF">EZV62_012204</name>
</gene>
<evidence type="ECO:0000256" key="5">
    <source>
        <dbReference type="ARBA" id="ARBA00023186"/>
    </source>
</evidence>
<keyword evidence="4" id="KW-0325">Glycoprotein</keyword>
<keyword evidence="7" id="KW-0175">Coiled coil</keyword>
<dbReference type="Proteomes" id="UP000323000">
    <property type="component" value="Chromosome 5"/>
</dbReference>
<dbReference type="OrthoDB" id="2013972at2759"/>
<evidence type="ECO:0000256" key="6">
    <source>
        <dbReference type="RuleBase" id="RU000418"/>
    </source>
</evidence>
<protein>
    <submittedName>
        <fullName evidence="8">Uncharacterized protein</fullName>
    </submittedName>
</protein>
<proteinExistence type="inferred from homology"/>
<dbReference type="InterPro" id="IPR001844">
    <property type="entry name" value="Cpn60/GroEL"/>
</dbReference>
<dbReference type="GO" id="GO:0005524">
    <property type="term" value="F:ATP binding"/>
    <property type="evidence" value="ECO:0007669"/>
    <property type="project" value="InterPro"/>
</dbReference>
<keyword evidence="2" id="KW-0489">Methyltransferase</keyword>
<sequence length="854" mass="93926">MIYRERHCPPEEEKLHRLIPAPKGNYRSNKGGQKLPGAYFLSGKNFMICEGGTIREVVASRGAYMLKRNILAMSFAPRDNHEAQVQFALERGVPAVIGVLGTIHLPYPSRAFDMAQCSQCLIPSTSNGKTVIRDEVGHALDKVGNEVLGNASKVVLTKDTTTIVGDGSTKEVVNKRVAQIKNLIEVAEQDYEREKLNERIAKLSGGVAVIQVGAETETELKEKKPRVEDALNSTEAAVEEGIVVGGALLRLSSKVDAIKETLDYDEEKVGVDIVKRALNYPLKLIVTNAGVHGSEVSKKELSILQRWSGAYFLSGHDTSPRMAAKGEGVIREEKQSPRDKRVVKDKTTENELWRGNPFSFIFYILGLHIGLSSIVKPSRTLSSLGNRLTSVSRAFSSKPAGNDVIGIDLGATNSCVALMEGKVASWGAYLLKRNVLAMSCAPQDNHEALVASRGAYLLKRNELAMSFAPQDNHEAQVAGGGAYLPKRNELAMSFAPQDNHEAQVQFVFERGVPAVIGVLGTIHLPYPSRAFDMAECSWCLIPWTSNGTVIRVEVGLALDKVGKEVLGNASMVVLTKDTTTIVGVGSTQEAVNKRVAQIQILIEVGAQTETELKEKKRNRELKMLLMQQRLSSKVAAIEETLDKDEEKVGVDIVKRALNYPLKLIATNAGVHGRIIDPTKVVRSVLPKWPWYFPECGCEMRSDQRRKVYCSKNTNNSWYTSLMQTVPGLHDCPVVQRTLPIHFFSEGVLNSSRQPNSGCRGLNGQSLLSELEMFTEDGENMDTPKRKSAINGRMEDLVGAPLAVEDALVSLFDRSDQTLQKGTYVHRLYQILVTLIIQVLLEKGNSKLVMKEVGI</sequence>
<reference evidence="9" key="1">
    <citation type="journal article" date="2019" name="Gigascience">
        <title>De novo genome assembly of the endangered Acer yangbiense, a plant species with extremely small populations endemic to Yunnan Province, China.</title>
        <authorList>
            <person name="Yang J."/>
            <person name="Wariss H.M."/>
            <person name="Tao L."/>
            <person name="Zhang R."/>
            <person name="Yun Q."/>
            <person name="Hollingsworth P."/>
            <person name="Dao Z."/>
            <person name="Luo G."/>
            <person name="Guo H."/>
            <person name="Ma Y."/>
            <person name="Sun W."/>
        </authorList>
    </citation>
    <scope>NUCLEOTIDE SEQUENCE [LARGE SCALE GENOMIC DNA]</scope>
    <source>
        <strain evidence="9">cv. Malutang</strain>
    </source>
</reference>
<dbReference type="PRINTS" id="PR00298">
    <property type="entry name" value="CHAPERONIN60"/>
</dbReference>
<organism evidence="8 9">
    <name type="scientific">Acer yangbiense</name>
    <dbReference type="NCBI Taxonomy" id="1000413"/>
    <lineage>
        <taxon>Eukaryota</taxon>
        <taxon>Viridiplantae</taxon>
        <taxon>Streptophyta</taxon>
        <taxon>Embryophyta</taxon>
        <taxon>Tracheophyta</taxon>
        <taxon>Spermatophyta</taxon>
        <taxon>Magnoliopsida</taxon>
        <taxon>eudicotyledons</taxon>
        <taxon>Gunneridae</taxon>
        <taxon>Pentapetalae</taxon>
        <taxon>rosids</taxon>
        <taxon>malvids</taxon>
        <taxon>Sapindales</taxon>
        <taxon>Sapindaceae</taxon>
        <taxon>Hippocastanoideae</taxon>
        <taxon>Acereae</taxon>
        <taxon>Acer</taxon>
    </lineage>
</organism>
<dbReference type="InterPro" id="IPR004159">
    <property type="entry name" value="Put_SAM_MeTrfase"/>
</dbReference>
<name>A0A5C7HUR2_9ROSI</name>
<accession>A0A5C7HUR2</accession>
<keyword evidence="3" id="KW-0808">Transferase</keyword>
<evidence type="ECO:0000256" key="4">
    <source>
        <dbReference type="ARBA" id="ARBA00023180"/>
    </source>
</evidence>
<comment type="caution">
    <text evidence="8">The sequence shown here is derived from an EMBL/GenBank/DDBJ whole genome shotgun (WGS) entry which is preliminary data.</text>
</comment>
<feature type="coiled-coil region" evidence="7">
    <location>
        <begin position="170"/>
        <end position="197"/>
    </location>
</feature>
<dbReference type="GO" id="GO:0140662">
    <property type="term" value="F:ATP-dependent protein folding chaperone"/>
    <property type="evidence" value="ECO:0007669"/>
    <property type="project" value="InterPro"/>
</dbReference>
<evidence type="ECO:0000313" key="9">
    <source>
        <dbReference type="Proteomes" id="UP000323000"/>
    </source>
</evidence>
<dbReference type="Gene3D" id="3.30.260.10">
    <property type="entry name" value="TCP-1-like chaperonin intermediate domain"/>
    <property type="match status" value="1"/>
</dbReference>
<dbReference type="InterPro" id="IPR027409">
    <property type="entry name" value="GroEL-like_apical_dom_sf"/>
</dbReference>
<comment type="similarity">
    <text evidence="1 6">Belongs to the chaperonin (HSP60) family.</text>
</comment>
<dbReference type="SUPFAM" id="SSF48592">
    <property type="entry name" value="GroEL equatorial domain-like"/>
    <property type="match status" value="1"/>
</dbReference>
<dbReference type="InterPro" id="IPR027410">
    <property type="entry name" value="TCP-1-like_intermed_sf"/>
</dbReference>
<dbReference type="InterPro" id="IPR027413">
    <property type="entry name" value="GROEL-like_equatorial_sf"/>
</dbReference>
<evidence type="ECO:0000313" key="8">
    <source>
        <dbReference type="EMBL" id="TXG60841.1"/>
    </source>
</evidence>
<evidence type="ECO:0000256" key="2">
    <source>
        <dbReference type="ARBA" id="ARBA00022603"/>
    </source>
</evidence>
<evidence type="ECO:0000256" key="7">
    <source>
        <dbReference type="SAM" id="Coils"/>
    </source>
</evidence>
<dbReference type="Pfam" id="PF03141">
    <property type="entry name" value="Methyltransf_29"/>
    <property type="match status" value="3"/>
</dbReference>
<evidence type="ECO:0000256" key="1">
    <source>
        <dbReference type="ARBA" id="ARBA00006607"/>
    </source>
</evidence>
<dbReference type="Gene3D" id="3.50.7.10">
    <property type="entry name" value="GroEL"/>
    <property type="match status" value="2"/>
</dbReference>
<evidence type="ECO:0000256" key="3">
    <source>
        <dbReference type="ARBA" id="ARBA00022679"/>
    </source>
</evidence>
<dbReference type="AlphaFoldDB" id="A0A5C7HUR2"/>
<dbReference type="GO" id="GO:0032259">
    <property type="term" value="P:methylation"/>
    <property type="evidence" value="ECO:0007669"/>
    <property type="project" value="UniProtKB-KW"/>
</dbReference>
<dbReference type="Pfam" id="PF00118">
    <property type="entry name" value="Cpn60_TCP1"/>
    <property type="match status" value="1"/>
</dbReference>
<dbReference type="InterPro" id="IPR002423">
    <property type="entry name" value="Cpn60/GroEL/TCP-1"/>
</dbReference>
<keyword evidence="5" id="KW-0143">Chaperone</keyword>
<dbReference type="Gene3D" id="1.10.560.10">
    <property type="entry name" value="GroEL-like equatorial domain"/>
    <property type="match status" value="2"/>
</dbReference>
<dbReference type="GO" id="GO:0042026">
    <property type="term" value="P:protein refolding"/>
    <property type="evidence" value="ECO:0007669"/>
    <property type="project" value="InterPro"/>
</dbReference>
<keyword evidence="9" id="KW-1185">Reference proteome</keyword>
<dbReference type="SUPFAM" id="SSF52029">
    <property type="entry name" value="GroEL apical domain-like"/>
    <property type="match status" value="2"/>
</dbReference>
<dbReference type="EMBL" id="VAHF01000005">
    <property type="protein sequence ID" value="TXG60841.1"/>
    <property type="molecule type" value="Genomic_DNA"/>
</dbReference>
<dbReference type="PANTHER" id="PTHR45633">
    <property type="entry name" value="60 KDA HEAT SHOCK PROTEIN, MITOCHONDRIAL"/>
    <property type="match status" value="1"/>
</dbReference>